<dbReference type="RefSeq" id="WP_379535220.1">
    <property type="nucleotide sequence ID" value="NZ_JBHSBI010000044.1"/>
</dbReference>
<name>A0ABV8GT47_9ACTN</name>
<evidence type="ECO:0000313" key="2">
    <source>
        <dbReference type="Proteomes" id="UP001595851"/>
    </source>
</evidence>
<proteinExistence type="predicted"/>
<accession>A0ABV8GT47</accession>
<evidence type="ECO:0008006" key="3">
    <source>
        <dbReference type="Google" id="ProtNLM"/>
    </source>
</evidence>
<dbReference type="EMBL" id="JBHSBI010000044">
    <property type="protein sequence ID" value="MFC4015404.1"/>
    <property type="molecule type" value="Genomic_DNA"/>
</dbReference>
<evidence type="ECO:0000313" key="1">
    <source>
        <dbReference type="EMBL" id="MFC4015404.1"/>
    </source>
</evidence>
<keyword evidence="2" id="KW-1185">Reference proteome</keyword>
<reference evidence="2" key="1">
    <citation type="journal article" date="2019" name="Int. J. Syst. Evol. Microbiol.">
        <title>The Global Catalogue of Microorganisms (GCM) 10K type strain sequencing project: providing services to taxonomists for standard genome sequencing and annotation.</title>
        <authorList>
            <consortium name="The Broad Institute Genomics Platform"/>
            <consortium name="The Broad Institute Genome Sequencing Center for Infectious Disease"/>
            <person name="Wu L."/>
            <person name="Ma J."/>
        </authorList>
    </citation>
    <scope>NUCLEOTIDE SEQUENCE [LARGE SCALE GENOMIC DNA]</scope>
    <source>
        <strain evidence="2">TBRC 1276</strain>
    </source>
</reference>
<dbReference type="Proteomes" id="UP001595851">
    <property type="component" value="Unassembled WGS sequence"/>
</dbReference>
<comment type="caution">
    <text evidence="1">The sequence shown here is derived from an EMBL/GenBank/DDBJ whole genome shotgun (WGS) entry which is preliminary data.</text>
</comment>
<organism evidence="1 2">
    <name type="scientific">Nonomuraea purpurea</name>
    <dbReference type="NCBI Taxonomy" id="1849276"/>
    <lineage>
        <taxon>Bacteria</taxon>
        <taxon>Bacillati</taxon>
        <taxon>Actinomycetota</taxon>
        <taxon>Actinomycetes</taxon>
        <taxon>Streptosporangiales</taxon>
        <taxon>Streptosporangiaceae</taxon>
        <taxon>Nonomuraea</taxon>
    </lineage>
</organism>
<gene>
    <name evidence="1" type="ORF">ACFOY2_49895</name>
</gene>
<protein>
    <recommendedName>
        <fullName evidence="3">Tn3 transposase DDE domain-containing protein</fullName>
    </recommendedName>
</protein>
<sequence length="52" mass="5706">MPGAEDVAQLSPYLAAHISRFGLYATDVLRLRPDDFDPDLPEIDFTTLAEAA</sequence>